<dbReference type="PANTHER" id="PTHR34846:SF10">
    <property type="entry name" value="CYTOPLASMIC PROTEIN"/>
    <property type="match status" value="1"/>
</dbReference>
<accession>A0A9E2SA48</accession>
<dbReference type="Proteomes" id="UP000812270">
    <property type="component" value="Unassembled WGS sequence"/>
</dbReference>
<sequence length="157" mass="17628">MEQRLSLFEKGHKALKAMFGLGNYLSKCSIEKALQDLIYFRVSQINGCAYCLDMHSKDLRAMGETEQRLYLLAAWREAPLYTDRERAALAWAEAVTKITGGDVPDEVYEQASAEFSEEELIDLTLAVITINSYNRLNISFRTVAGGYKVGQFEAAAN</sequence>
<reference evidence="2" key="1">
    <citation type="submission" date="2021-06" db="EMBL/GenBank/DDBJ databases">
        <authorList>
            <person name="Huq M.A."/>
        </authorList>
    </citation>
    <scope>NUCLEOTIDE SEQUENCE</scope>
    <source>
        <strain evidence="2">MAH-26</strain>
    </source>
</reference>
<dbReference type="InterPro" id="IPR004675">
    <property type="entry name" value="AhpD_core"/>
</dbReference>
<comment type="caution">
    <text evidence="2">The sequence shown here is derived from an EMBL/GenBank/DDBJ whole genome shotgun (WGS) entry which is preliminary data.</text>
</comment>
<dbReference type="InterPro" id="IPR003779">
    <property type="entry name" value="CMD-like"/>
</dbReference>
<dbReference type="Pfam" id="PF02627">
    <property type="entry name" value="CMD"/>
    <property type="match status" value="1"/>
</dbReference>
<organism evidence="2 3">
    <name type="scientific">Pinibacter aurantiacus</name>
    <dbReference type="NCBI Taxonomy" id="2851599"/>
    <lineage>
        <taxon>Bacteria</taxon>
        <taxon>Pseudomonadati</taxon>
        <taxon>Bacteroidota</taxon>
        <taxon>Chitinophagia</taxon>
        <taxon>Chitinophagales</taxon>
        <taxon>Chitinophagaceae</taxon>
        <taxon>Pinibacter</taxon>
    </lineage>
</organism>
<keyword evidence="3" id="KW-1185">Reference proteome</keyword>
<dbReference type="AlphaFoldDB" id="A0A9E2SA48"/>
<protein>
    <submittedName>
        <fullName evidence="2">Carboxymuconolactone decarboxylase family protein</fullName>
    </submittedName>
</protein>
<evidence type="ECO:0000313" key="3">
    <source>
        <dbReference type="Proteomes" id="UP000812270"/>
    </source>
</evidence>
<evidence type="ECO:0000259" key="1">
    <source>
        <dbReference type="Pfam" id="PF02627"/>
    </source>
</evidence>
<dbReference type="PANTHER" id="PTHR34846">
    <property type="entry name" value="4-CARBOXYMUCONOLACTONE DECARBOXYLASE FAMILY PROTEIN (AFU_ORTHOLOGUE AFUA_6G11590)"/>
    <property type="match status" value="1"/>
</dbReference>
<dbReference type="RefSeq" id="WP_217791345.1">
    <property type="nucleotide sequence ID" value="NZ_JAHSPG010000007.1"/>
</dbReference>
<dbReference type="EMBL" id="JAHSPG010000007">
    <property type="protein sequence ID" value="MBV4357688.1"/>
    <property type="molecule type" value="Genomic_DNA"/>
</dbReference>
<feature type="domain" description="Carboxymuconolactone decarboxylase-like" evidence="1">
    <location>
        <begin position="14"/>
        <end position="94"/>
    </location>
</feature>
<proteinExistence type="predicted"/>
<gene>
    <name evidence="2" type="ORF">KTO63_11050</name>
</gene>
<evidence type="ECO:0000313" key="2">
    <source>
        <dbReference type="EMBL" id="MBV4357688.1"/>
    </source>
</evidence>
<name>A0A9E2SA48_9BACT</name>
<dbReference type="NCBIfam" id="TIGR00778">
    <property type="entry name" value="ahpD_dom"/>
    <property type="match status" value="1"/>
</dbReference>
<dbReference type="GO" id="GO:0051920">
    <property type="term" value="F:peroxiredoxin activity"/>
    <property type="evidence" value="ECO:0007669"/>
    <property type="project" value="InterPro"/>
</dbReference>